<dbReference type="RefSeq" id="YP_010841984.1">
    <property type="nucleotide sequence ID" value="NC_079139.1"/>
</dbReference>
<comment type="catalytic activity">
    <reaction evidence="11">
        <text>Couples ATP hydrolysis with the unwinding of duplex DNA by translocating in the 3'-5' direction.</text>
        <dbReference type="EC" id="5.6.2.4"/>
    </reaction>
</comment>
<keyword evidence="5 15" id="KW-0347">Helicase</keyword>
<evidence type="ECO:0000313" key="15">
    <source>
        <dbReference type="EMBL" id="BCS83376.1"/>
    </source>
</evidence>
<keyword evidence="16" id="KW-1185">Reference proteome</keyword>
<dbReference type="InterPro" id="IPR014016">
    <property type="entry name" value="UvrD-like_ATP-bd"/>
</dbReference>
<evidence type="ECO:0000256" key="3">
    <source>
        <dbReference type="ARBA" id="ARBA00022763"/>
    </source>
</evidence>
<dbReference type="EMBL" id="AP024483">
    <property type="protein sequence ID" value="BCS83376.1"/>
    <property type="molecule type" value="Genomic_DNA"/>
</dbReference>
<evidence type="ECO:0000256" key="8">
    <source>
        <dbReference type="ARBA" id="ARBA00023125"/>
    </source>
</evidence>
<evidence type="ECO:0000256" key="5">
    <source>
        <dbReference type="ARBA" id="ARBA00022806"/>
    </source>
</evidence>
<evidence type="ECO:0000256" key="6">
    <source>
        <dbReference type="ARBA" id="ARBA00022839"/>
    </source>
</evidence>
<dbReference type="SMART" id="SM00479">
    <property type="entry name" value="EXOIII"/>
    <property type="match status" value="1"/>
</dbReference>
<dbReference type="Gene3D" id="3.30.420.10">
    <property type="entry name" value="Ribonuclease H-like superfamily/Ribonuclease H"/>
    <property type="match status" value="1"/>
</dbReference>
<dbReference type="InterPro" id="IPR036397">
    <property type="entry name" value="RNaseH_sf"/>
</dbReference>
<keyword evidence="1" id="KW-0540">Nuclease</keyword>
<keyword evidence="8" id="KW-0238">DNA-binding</keyword>
<organism evidence="15 16">
    <name type="scientific">Cotonvirus japonicus</name>
    <dbReference type="NCBI Taxonomy" id="2811091"/>
    <lineage>
        <taxon>Viruses</taxon>
        <taxon>Varidnaviria</taxon>
        <taxon>Bamfordvirae</taxon>
        <taxon>Nucleocytoviricota</taxon>
        <taxon>Megaviricetes</taxon>
        <taxon>Imitervirales</taxon>
        <taxon>Mimiviridae</taxon>
        <taxon>Megamimivirinae</taxon>
        <taxon>Cotonvirus</taxon>
        <taxon>Cotonvirus japonicum</taxon>
    </lineage>
</organism>
<dbReference type="GO" id="GO:0004386">
    <property type="term" value="F:helicase activity"/>
    <property type="evidence" value="ECO:0007669"/>
    <property type="project" value="UniProtKB-KW"/>
</dbReference>
<evidence type="ECO:0000256" key="1">
    <source>
        <dbReference type="ARBA" id="ARBA00022722"/>
    </source>
</evidence>
<dbReference type="CDD" id="cd06127">
    <property type="entry name" value="DEDDh"/>
    <property type="match status" value="1"/>
</dbReference>
<dbReference type="SUPFAM" id="SSF52540">
    <property type="entry name" value="P-loop containing nucleoside triphosphate hydrolases"/>
    <property type="match status" value="1"/>
</dbReference>
<keyword evidence="3" id="KW-0227">DNA damage</keyword>
<protein>
    <recommendedName>
        <fullName evidence="12">DNA 3'-5' helicase</fullName>
        <ecNumber evidence="12">5.6.2.4</ecNumber>
    </recommendedName>
</protein>
<dbReference type="Proteomes" id="UP001321479">
    <property type="component" value="Segment"/>
</dbReference>
<dbReference type="Gene3D" id="3.40.50.300">
    <property type="entry name" value="P-loop containing nucleotide triphosphate hydrolases"/>
    <property type="match status" value="2"/>
</dbReference>
<dbReference type="PANTHER" id="PTHR11070">
    <property type="entry name" value="UVRD / RECB / PCRA DNA HELICASE FAMILY MEMBER"/>
    <property type="match status" value="1"/>
</dbReference>
<evidence type="ECO:0000313" key="16">
    <source>
        <dbReference type="Proteomes" id="UP001321479"/>
    </source>
</evidence>
<sequence>MINLSNQDVEFILYLIGNVSDFVSDFTIKTYLKILGCEIDNLKLFVDEKYQIEVKKLTKILINNPKILQSIRQYIITKQSNIEFLKIFSEEQITYITDLNSIDTKLIACAGSGKTRSIIGKIRFMVEHKMVKRENIYAVTFSKHAAVDFHRRIRELFPDHEKFCCLKNFSTIDSLAKSILSRIKSHKSENVEILSIALRNFLKNATLEEIDVIRKFKNINHLFIDEAQDLNDIQHDIAVLLKKHFGTIIHLCGDPNQNIYQFRRSSNSYILEFSGKQFELTKNFRSTKEIINFSEDIKPTNTTRSVSATNKSGSKTVIITKTSSDVHKLMLTFIELYEKKKDLSNIAIICPTRGIKANNSVGLAIIFNFLKINKIPVNQLYDESGSNADRKKLVDKIPGHINLLTYHGTKGLEFDVVFVMDFYHALFNSKPTYEDHNINQYLLYVATSRAISKMFICSYTNNFGGYLNHWITRVNPDTYISDSPLKIHKLAFNEGCEYVTMGITELLENLSDEQLSTIYDYLDIDDGNGSFVNRIYEDFRDIDRHKNEALFGIFCEEFFYLSNYLAKHVTPRKFVLIENIINSKFIVVDNDIECNQLRTYINNTDLTWEKFYAIKNSIPKNIINLIEKYFNKNKQLNEYIICTSEFVYIVEANKSDIEMTYKKYLNPMDYHYDYNNILIDFYYLIVVQYAYENNHYYYINDHGKDKQQLLKSGHQLFSKINSFVKKNYQYRNINNKIIVNYNKLMLKGEIDFIETNMYGNETIVEIKCVNEINIKYYIQLLLYNFCHYNTYNNKIAKPQNLFKNGFKIINLLSGLEHYVIVSVSPENMFNILQILSVIGNLNFSDMNLVYDLETTDQITKQGPYNYKPTIPRSNIYYYGNKYYATIYPEITEIAIKDYETGMIIINTLVKPTSNINPVAEKKTGITKNMLTDKPSITTIQNILTTKMARFIKCIMMAHNGNSFDNKIVLFYKLVDPLRTSFIDTMSIIPIHMPNNTKLQNKRLEEIYAALFNKTFQAHRAMEDVDALISIMKFLGIQF</sequence>
<evidence type="ECO:0000256" key="11">
    <source>
        <dbReference type="ARBA" id="ARBA00034617"/>
    </source>
</evidence>
<evidence type="ECO:0000256" key="7">
    <source>
        <dbReference type="ARBA" id="ARBA00022840"/>
    </source>
</evidence>
<dbReference type="EC" id="5.6.2.4" evidence="12"/>
<evidence type="ECO:0000256" key="12">
    <source>
        <dbReference type="ARBA" id="ARBA00034808"/>
    </source>
</evidence>
<dbReference type="CDD" id="cd17932">
    <property type="entry name" value="DEXQc_UvrD"/>
    <property type="match status" value="1"/>
</dbReference>
<dbReference type="Pfam" id="PF13361">
    <property type="entry name" value="UvrD_C"/>
    <property type="match status" value="1"/>
</dbReference>
<dbReference type="PANTHER" id="PTHR11070:SF2">
    <property type="entry name" value="ATP-DEPENDENT DNA HELICASE SRS2"/>
    <property type="match status" value="1"/>
</dbReference>
<reference evidence="15 16" key="1">
    <citation type="submission" date="2021-02" db="EMBL/GenBank/DDBJ databases">
        <title>Cotonvirus japonicus, which uses Golgi apparatus of host cells for its virion factory, phylogenetically links tailed tupanvirus and icosahedral mimivirus.</title>
        <authorList>
            <person name="Takahashi H."/>
            <person name="Fukaya S."/>
            <person name="Song C."/>
            <person name="Murata K."/>
            <person name="Takemura M."/>
        </authorList>
    </citation>
    <scope>NUCLEOTIDE SEQUENCE [LARGE SCALE GENOMIC DNA]</scope>
</reference>
<evidence type="ECO:0000256" key="10">
    <source>
        <dbReference type="ARBA" id="ARBA00023235"/>
    </source>
</evidence>
<keyword evidence="7" id="KW-0067">ATP-binding</keyword>
<dbReference type="GeneID" id="80558581"/>
<proteinExistence type="predicted"/>
<feature type="domain" description="Exonuclease" evidence="14">
    <location>
        <begin position="846"/>
        <end position="1037"/>
    </location>
</feature>
<dbReference type="InterPro" id="IPR011604">
    <property type="entry name" value="PDDEXK-like_dom_sf"/>
</dbReference>
<evidence type="ECO:0000256" key="4">
    <source>
        <dbReference type="ARBA" id="ARBA00022801"/>
    </source>
</evidence>
<dbReference type="Pfam" id="PF00580">
    <property type="entry name" value="UvrD-helicase"/>
    <property type="match status" value="2"/>
</dbReference>
<dbReference type="Pfam" id="PF00929">
    <property type="entry name" value="RNase_T"/>
    <property type="match status" value="1"/>
</dbReference>
<dbReference type="InterPro" id="IPR013520">
    <property type="entry name" value="Ribonucl_H"/>
</dbReference>
<evidence type="ECO:0000256" key="9">
    <source>
        <dbReference type="ARBA" id="ARBA00023204"/>
    </source>
</evidence>
<dbReference type="InterPro" id="IPR014017">
    <property type="entry name" value="DNA_helicase_UvrD-like_C"/>
</dbReference>
<accession>A0ABM7NTE0</accession>
<keyword evidence="4" id="KW-0378">Hydrolase</keyword>
<evidence type="ECO:0000256" key="13">
    <source>
        <dbReference type="ARBA" id="ARBA00048988"/>
    </source>
</evidence>
<keyword evidence="2" id="KW-0547">Nucleotide-binding</keyword>
<keyword evidence="6" id="KW-0269">Exonuclease</keyword>
<name>A0ABM7NTE0_9VIRU</name>
<dbReference type="InterPro" id="IPR000212">
    <property type="entry name" value="DNA_helicase_UvrD/REP"/>
</dbReference>
<dbReference type="InterPro" id="IPR027417">
    <property type="entry name" value="P-loop_NTPase"/>
</dbReference>
<evidence type="ECO:0000259" key="14">
    <source>
        <dbReference type="SMART" id="SM00479"/>
    </source>
</evidence>
<dbReference type="InterPro" id="IPR012337">
    <property type="entry name" value="RNaseH-like_sf"/>
</dbReference>
<keyword evidence="10" id="KW-0413">Isomerase</keyword>
<evidence type="ECO:0000256" key="2">
    <source>
        <dbReference type="ARBA" id="ARBA00022741"/>
    </source>
</evidence>
<keyword evidence="9" id="KW-0234">DNA repair</keyword>
<dbReference type="SUPFAM" id="SSF53098">
    <property type="entry name" value="Ribonuclease H-like"/>
    <property type="match status" value="1"/>
</dbReference>
<comment type="catalytic activity">
    <reaction evidence="13">
        <text>ATP + H2O = ADP + phosphate + H(+)</text>
        <dbReference type="Rhea" id="RHEA:13065"/>
        <dbReference type="ChEBI" id="CHEBI:15377"/>
        <dbReference type="ChEBI" id="CHEBI:15378"/>
        <dbReference type="ChEBI" id="CHEBI:30616"/>
        <dbReference type="ChEBI" id="CHEBI:43474"/>
        <dbReference type="ChEBI" id="CHEBI:456216"/>
        <dbReference type="EC" id="5.6.2.4"/>
    </reaction>
</comment>
<dbReference type="Gene3D" id="3.90.320.10">
    <property type="match status" value="1"/>
</dbReference>